<comment type="subcellular location">
    <subcellularLocation>
        <location evidence="1">Cytoplasm</location>
    </subcellularLocation>
</comment>
<evidence type="ECO:0000259" key="12">
    <source>
        <dbReference type="Pfam" id="PF00549"/>
    </source>
</evidence>
<dbReference type="Gene3D" id="3.40.50.720">
    <property type="entry name" value="NAD(P)-binding Rossmann-like Domain"/>
    <property type="match status" value="1"/>
</dbReference>
<dbReference type="InterPro" id="IPR036969">
    <property type="entry name" value="Citrate_synthase_sf"/>
</dbReference>
<evidence type="ECO:0000256" key="4">
    <source>
        <dbReference type="ARBA" id="ARBA00022516"/>
    </source>
</evidence>
<keyword evidence="6" id="KW-0479">Metal-binding</keyword>
<keyword evidence="5" id="KW-0808">Transferase</keyword>
<dbReference type="GeneID" id="16992333"/>
<dbReference type="OMA" id="HMLRYQA"/>
<reference evidence="13 14" key="1">
    <citation type="journal article" date="2004" name="Nature">
        <title>Genome sequence of the ultrasmall unicellular red alga Cyanidioschyzon merolae 10D.</title>
        <authorList>
            <person name="Matsuzaki M."/>
            <person name="Misumi O."/>
            <person name="Shin-i T."/>
            <person name="Maruyama S."/>
            <person name="Takahara M."/>
            <person name="Miyagishima S."/>
            <person name="Mori T."/>
            <person name="Nishida K."/>
            <person name="Yagisawa F."/>
            <person name="Nishida K."/>
            <person name="Yoshida Y."/>
            <person name="Nishimura Y."/>
            <person name="Nakao S."/>
            <person name="Kobayashi T."/>
            <person name="Momoyama Y."/>
            <person name="Higashiyama T."/>
            <person name="Minoda A."/>
            <person name="Sano M."/>
            <person name="Nomoto H."/>
            <person name="Oishi K."/>
            <person name="Hayashi H."/>
            <person name="Ohta F."/>
            <person name="Nishizaka S."/>
            <person name="Haga S."/>
            <person name="Miura S."/>
            <person name="Morishita T."/>
            <person name="Kabeya Y."/>
            <person name="Terasawa K."/>
            <person name="Suzuki Y."/>
            <person name="Ishii Y."/>
            <person name="Asakawa S."/>
            <person name="Takano H."/>
            <person name="Ohta N."/>
            <person name="Kuroiwa H."/>
            <person name="Tanaka K."/>
            <person name="Shimizu N."/>
            <person name="Sugano S."/>
            <person name="Sato N."/>
            <person name="Nozaki H."/>
            <person name="Ogasawara N."/>
            <person name="Kohara Y."/>
            <person name="Kuroiwa T."/>
        </authorList>
    </citation>
    <scope>NUCLEOTIDE SEQUENCE [LARGE SCALE GENOMIC DNA]</scope>
    <source>
        <strain evidence="13 14">10D</strain>
    </source>
</reference>
<dbReference type="Pfam" id="PF00549">
    <property type="entry name" value="Ligase_CoA"/>
    <property type="match status" value="1"/>
</dbReference>
<dbReference type="GO" id="GO:0003878">
    <property type="term" value="F:ATP citrate synthase activity"/>
    <property type="evidence" value="ECO:0007669"/>
    <property type="project" value="UniProtKB-EC"/>
</dbReference>
<dbReference type="CDD" id="cd06100">
    <property type="entry name" value="CCL_ACL-C"/>
    <property type="match status" value="1"/>
</dbReference>
<dbReference type="Gene3D" id="1.10.580.10">
    <property type="entry name" value="Citrate Synthase, domain 1"/>
    <property type="match status" value="1"/>
</dbReference>
<dbReference type="InterPro" id="IPR005811">
    <property type="entry name" value="SUCC_ACL_C"/>
</dbReference>
<dbReference type="Gene3D" id="1.10.230.10">
    <property type="entry name" value="Cytochrome P450-Terp, domain 2"/>
    <property type="match status" value="1"/>
</dbReference>
<reference evidence="13 14" key="2">
    <citation type="journal article" date="2007" name="BMC Biol.">
        <title>A 100%-complete sequence reveals unusually simple genomic features in the hot-spring red alga Cyanidioschyzon merolae.</title>
        <authorList>
            <person name="Nozaki H."/>
            <person name="Takano H."/>
            <person name="Misumi O."/>
            <person name="Terasawa K."/>
            <person name="Matsuzaki M."/>
            <person name="Maruyama S."/>
            <person name="Nishida K."/>
            <person name="Yagisawa F."/>
            <person name="Yoshida Y."/>
            <person name="Fujiwara T."/>
            <person name="Takio S."/>
            <person name="Tamura K."/>
            <person name="Chung S.J."/>
            <person name="Nakamura S."/>
            <person name="Kuroiwa H."/>
            <person name="Tanaka K."/>
            <person name="Sato N."/>
            <person name="Kuroiwa T."/>
        </authorList>
    </citation>
    <scope>NUCLEOTIDE SEQUENCE [LARGE SCALE GENOMIC DNA]</scope>
    <source>
        <strain evidence="13 14">10D</strain>
    </source>
</reference>
<dbReference type="SMR" id="M1VA42"/>
<evidence type="ECO:0000256" key="8">
    <source>
        <dbReference type="ARBA" id="ARBA00022840"/>
    </source>
</evidence>
<evidence type="ECO:0000256" key="6">
    <source>
        <dbReference type="ARBA" id="ARBA00022723"/>
    </source>
</evidence>
<dbReference type="AlphaFoldDB" id="M1VA42"/>
<keyword evidence="3" id="KW-0963">Cytoplasm</keyword>
<dbReference type="HOGENOM" id="CLU_006587_4_2_1"/>
<feature type="region of interest" description="Disordered" evidence="11">
    <location>
        <begin position="628"/>
        <end position="657"/>
    </location>
</feature>
<dbReference type="GO" id="GO:0006085">
    <property type="term" value="P:acetyl-CoA biosynthetic process"/>
    <property type="evidence" value="ECO:0007669"/>
    <property type="project" value="TreeGrafter"/>
</dbReference>
<dbReference type="SUPFAM" id="SSF51735">
    <property type="entry name" value="NAD(P)-binding Rossmann-fold domains"/>
    <property type="match status" value="1"/>
</dbReference>
<dbReference type="eggNOG" id="KOG1254">
    <property type="taxonomic scope" value="Eukaryota"/>
</dbReference>
<keyword evidence="7" id="KW-0547">Nucleotide-binding</keyword>
<dbReference type="FunFam" id="3.40.50.261:FF:000003">
    <property type="entry name" value="ATP-citrate synthase subunit"/>
    <property type="match status" value="1"/>
</dbReference>
<dbReference type="SUPFAM" id="SSF48256">
    <property type="entry name" value="Citrate synthase"/>
    <property type="match status" value="1"/>
</dbReference>
<evidence type="ECO:0000256" key="5">
    <source>
        <dbReference type="ARBA" id="ARBA00022679"/>
    </source>
</evidence>
<keyword evidence="9" id="KW-0460">Magnesium</keyword>
<evidence type="ECO:0000256" key="1">
    <source>
        <dbReference type="ARBA" id="ARBA00004496"/>
    </source>
</evidence>
<dbReference type="PROSITE" id="PS01217">
    <property type="entry name" value="SUCCINYL_COA_LIG_3"/>
    <property type="match status" value="1"/>
</dbReference>
<keyword evidence="10" id="KW-0443">Lipid metabolism</keyword>
<dbReference type="PRINTS" id="PR01798">
    <property type="entry name" value="SCOASYNTHASE"/>
</dbReference>
<dbReference type="STRING" id="280699.M1VA42"/>
<evidence type="ECO:0000256" key="2">
    <source>
        <dbReference type="ARBA" id="ARBA00012639"/>
    </source>
</evidence>
<evidence type="ECO:0000313" key="13">
    <source>
        <dbReference type="EMBL" id="BAM78932.1"/>
    </source>
</evidence>
<sequence length="657" mass="71004">MALFSRETQAIFYNYKPAPIQNMLDFDYVCYRETPSVAAVVTPGATSGGFRKAFFGHREITLPEYGSLAEAARLHPEADVLINFASYRSAFDSSLEALRTATIKTVVIIAEGVPERETKRLIAEAGARNKLIIGPATVGAIQAGAFKVADTAGTLDNILRCRLHRPGSVGFVSKSGGLSNEMYNVLARETDGIFEGIAIGGDTFPGSTLLDHVRRFESIPEIAMIVMLGELGGVDELRVAEAIRKGDITKPLVAWVSGTCATRFQSTEVQFGHAGARAGQQDRESASAKNAALKAAGAIVPQSFESFATAIRDTFASLKRQPVPERDPRPLPLDMAEALRSGKLRKATNIVCTISDDRGDEVTYAGMPISTIIRDDLGVGDVISLLWFKRRLPRWATKFIEMCLVIAADHGPCVSGAHNAIVTARAGKDVVSSLCSGLLTIGPRFGGAIDDAALNFMRGADEGIPPDEFVESLKASGRRIEGIGHRIKSASSRDRRVQLLSQYARENFPSVRYLTYAEAIEAYTLQKSPHLVLNIDGCIGALFADLLRGVSDILFHQPNMDPVACTTAVRSVIELGALNALFVLARSIGIIGHIIDQRRMKQPLYRHPWDDVLYATNDDVTSLRWNEALRGDGSPAPSPGADGGALENHVATRRGDD</sequence>
<keyword evidence="4" id="KW-0444">Lipid biosynthesis</keyword>
<dbReference type="Pfam" id="PF00285">
    <property type="entry name" value="Citrate_synt"/>
    <property type="match status" value="1"/>
</dbReference>
<evidence type="ECO:0000313" key="14">
    <source>
        <dbReference type="Proteomes" id="UP000007014"/>
    </source>
</evidence>
<evidence type="ECO:0000256" key="10">
    <source>
        <dbReference type="ARBA" id="ARBA00023098"/>
    </source>
</evidence>
<dbReference type="RefSeq" id="XP_005535218.1">
    <property type="nucleotide sequence ID" value="XM_005535161.1"/>
</dbReference>
<dbReference type="InterPro" id="IPR036291">
    <property type="entry name" value="NAD(P)-bd_dom_sf"/>
</dbReference>
<protein>
    <recommendedName>
        <fullName evidence="2">ATP citrate synthase</fullName>
        <ecNumber evidence="2">2.3.3.8</ecNumber>
    </recommendedName>
</protein>
<dbReference type="EC" id="2.3.3.8" evidence="2"/>
<keyword evidence="8" id="KW-0067">ATP-binding</keyword>
<dbReference type="OrthoDB" id="3261737at2759"/>
<dbReference type="GO" id="GO:0006633">
    <property type="term" value="P:fatty acid biosynthetic process"/>
    <property type="evidence" value="ECO:0007669"/>
    <property type="project" value="TreeGrafter"/>
</dbReference>
<dbReference type="PANTHER" id="PTHR23118:SF42">
    <property type="entry name" value="ATP-CITRATE SYNTHASE"/>
    <property type="match status" value="1"/>
</dbReference>
<dbReference type="InterPro" id="IPR016142">
    <property type="entry name" value="Citrate_synth-like_lrg_a-sub"/>
</dbReference>
<evidence type="ECO:0000256" key="3">
    <source>
        <dbReference type="ARBA" id="ARBA00022490"/>
    </source>
</evidence>
<dbReference type="GO" id="GO:0005829">
    <property type="term" value="C:cytosol"/>
    <property type="evidence" value="ECO:0007669"/>
    <property type="project" value="TreeGrafter"/>
</dbReference>
<name>M1VA42_CYAM1</name>
<evidence type="ECO:0000256" key="9">
    <source>
        <dbReference type="ARBA" id="ARBA00022842"/>
    </source>
</evidence>
<dbReference type="Proteomes" id="UP000007014">
    <property type="component" value="Chromosome 2"/>
</dbReference>
<gene>
    <name evidence="13" type="ORF">CYME_CMB128C</name>
</gene>
<dbReference type="GO" id="GO:0016829">
    <property type="term" value="F:lyase activity"/>
    <property type="evidence" value="ECO:0007669"/>
    <property type="project" value="UniProtKB-KW"/>
</dbReference>
<dbReference type="InterPro" id="IPR002020">
    <property type="entry name" value="Citrate_synthase"/>
</dbReference>
<dbReference type="KEGG" id="cme:CYME_CMB128C"/>
<dbReference type="Gramene" id="CMB128CT">
    <property type="protein sequence ID" value="CMB128CT"/>
    <property type="gene ID" value="CMB128C"/>
</dbReference>
<organism evidence="13 14">
    <name type="scientific">Cyanidioschyzon merolae (strain NIES-3377 / 10D)</name>
    <name type="common">Unicellular red alga</name>
    <dbReference type="NCBI Taxonomy" id="280699"/>
    <lineage>
        <taxon>Eukaryota</taxon>
        <taxon>Rhodophyta</taxon>
        <taxon>Bangiophyceae</taxon>
        <taxon>Cyanidiales</taxon>
        <taxon>Cyanidiaceae</taxon>
        <taxon>Cyanidioschyzon</taxon>
    </lineage>
</organism>
<dbReference type="InterPro" id="IPR017866">
    <property type="entry name" value="Succ-CoA_synthase_bsu_CS"/>
</dbReference>
<dbReference type="InterPro" id="IPR016143">
    <property type="entry name" value="Citrate_synth-like_sm_a-sub"/>
</dbReference>
<evidence type="ECO:0000256" key="11">
    <source>
        <dbReference type="SAM" id="MobiDB-lite"/>
    </source>
</evidence>
<dbReference type="PANTHER" id="PTHR23118">
    <property type="entry name" value="ATP-CITRATE SYNTHASE"/>
    <property type="match status" value="1"/>
</dbReference>
<accession>M1VA42</accession>
<dbReference type="Gene3D" id="3.40.50.261">
    <property type="entry name" value="Succinyl-CoA synthetase domains"/>
    <property type="match status" value="1"/>
</dbReference>
<evidence type="ECO:0000256" key="7">
    <source>
        <dbReference type="ARBA" id="ARBA00022741"/>
    </source>
</evidence>
<feature type="domain" description="ATP-citrate synthase/succinyl-CoA ligase C-terminal" evidence="12">
    <location>
        <begin position="172"/>
        <end position="298"/>
    </location>
</feature>
<proteinExistence type="predicted"/>
<keyword evidence="13" id="KW-0456">Lyase</keyword>
<dbReference type="InterPro" id="IPR033847">
    <property type="entry name" value="Citrt_syn/SCS-alpha_CS"/>
</dbReference>
<dbReference type="GO" id="GO:0046872">
    <property type="term" value="F:metal ion binding"/>
    <property type="evidence" value="ECO:0007669"/>
    <property type="project" value="UniProtKB-KW"/>
</dbReference>
<dbReference type="PROSITE" id="PS01216">
    <property type="entry name" value="SUCCINYL_COA_LIG_1"/>
    <property type="match status" value="1"/>
</dbReference>
<keyword evidence="14" id="KW-1185">Reference proteome</keyword>
<dbReference type="EMBL" id="AP006484">
    <property type="protein sequence ID" value="BAM78932.1"/>
    <property type="molecule type" value="Genomic_DNA"/>
</dbReference>
<dbReference type="InterPro" id="IPR016102">
    <property type="entry name" value="Succinyl-CoA_synth-like"/>
</dbReference>
<dbReference type="GO" id="GO:0005524">
    <property type="term" value="F:ATP binding"/>
    <property type="evidence" value="ECO:0007669"/>
    <property type="project" value="UniProtKB-KW"/>
</dbReference>